<name>A0ABQ5CE23_9ASTR</name>
<keyword evidence="2" id="KW-1185">Reference proteome</keyword>
<dbReference type="EMBL" id="BQNB010014127">
    <property type="protein sequence ID" value="GJT24332.1"/>
    <property type="molecule type" value="Genomic_DNA"/>
</dbReference>
<protein>
    <submittedName>
        <fullName evidence="1">Uncharacterized protein</fullName>
    </submittedName>
</protein>
<organism evidence="1 2">
    <name type="scientific">Tanacetum coccineum</name>
    <dbReference type="NCBI Taxonomy" id="301880"/>
    <lineage>
        <taxon>Eukaryota</taxon>
        <taxon>Viridiplantae</taxon>
        <taxon>Streptophyta</taxon>
        <taxon>Embryophyta</taxon>
        <taxon>Tracheophyta</taxon>
        <taxon>Spermatophyta</taxon>
        <taxon>Magnoliopsida</taxon>
        <taxon>eudicotyledons</taxon>
        <taxon>Gunneridae</taxon>
        <taxon>Pentapetalae</taxon>
        <taxon>asterids</taxon>
        <taxon>campanulids</taxon>
        <taxon>Asterales</taxon>
        <taxon>Asteraceae</taxon>
        <taxon>Asteroideae</taxon>
        <taxon>Anthemideae</taxon>
        <taxon>Anthemidinae</taxon>
        <taxon>Tanacetum</taxon>
    </lineage>
</organism>
<accession>A0ABQ5CE23</accession>
<reference evidence="1" key="1">
    <citation type="journal article" date="2022" name="Int. J. Mol. Sci.">
        <title>Draft Genome of Tanacetum Coccineum: Genomic Comparison of Closely Related Tanacetum-Family Plants.</title>
        <authorList>
            <person name="Yamashiro T."/>
            <person name="Shiraishi A."/>
            <person name="Nakayama K."/>
            <person name="Satake H."/>
        </authorList>
    </citation>
    <scope>NUCLEOTIDE SEQUENCE</scope>
</reference>
<evidence type="ECO:0000313" key="2">
    <source>
        <dbReference type="Proteomes" id="UP001151760"/>
    </source>
</evidence>
<sequence length="127" mass="15215">MEEERKKTVTPPNQWLTKRKKHGSFKNMKKEKERTMAAVLLQRSSKRNFCFKASKKLIIRSEASKKVITQSQARRMTTLQQNQKSWRNQDLKKARNKKIEETKINRLGGNMLEDYNLIIFVYYIHKL</sequence>
<comment type="caution">
    <text evidence="1">The sequence shown here is derived from an EMBL/GenBank/DDBJ whole genome shotgun (WGS) entry which is preliminary data.</text>
</comment>
<reference evidence="1" key="2">
    <citation type="submission" date="2022-01" db="EMBL/GenBank/DDBJ databases">
        <authorList>
            <person name="Yamashiro T."/>
            <person name="Shiraishi A."/>
            <person name="Satake H."/>
            <person name="Nakayama K."/>
        </authorList>
    </citation>
    <scope>NUCLEOTIDE SEQUENCE</scope>
</reference>
<evidence type="ECO:0000313" key="1">
    <source>
        <dbReference type="EMBL" id="GJT24332.1"/>
    </source>
</evidence>
<proteinExistence type="predicted"/>
<dbReference type="Proteomes" id="UP001151760">
    <property type="component" value="Unassembled WGS sequence"/>
</dbReference>
<gene>
    <name evidence="1" type="ORF">Tco_0894269</name>
</gene>